<proteinExistence type="predicted"/>
<organism evidence="3 4">
    <name type="scientific">Coniochaeta ligniaria NRRL 30616</name>
    <dbReference type="NCBI Taxonomy" id="1408157"/>
    <lineage>
        <taxon>Eukaryota</taxon>
        <taxon>Fungi</taxon>
        <taxon>Dikarya</taxon>
        <taxon>Ascomycota</taxon>
        <taxon>Pezizomycotina</taxon>
        <taxon>Sordariomycetes</taxon>
        <taxon>Sordariomycetidae</taxon>
        <taxon>Coniochaetales</taxon>
        <taxon>Coniochaetaceae</taxon>
        <taxon>Coniochaeta</taxon>
    </lineage>
</organism>
<feature type="chain" id="PRO_5012520883" evidence="2">
    <location>
        <begin position="19"/>
        <end position="223"/>
    </location>
</feature>
<dbReference type="Proteomes" id="UP000182658">
    <property type="component" value="Unassembled WGS sequence"/>
</dbReference>
<evidence type="ECO:0000256" key="1">
    <source>
        <dbReference type="SAM" id="MobiDB-lite"/>
    </source>
</evidence>
<feature type="signal peptide" evidence="2">
    <location>
        <begin position="1"/>
        <end position="18"/>
    </location>
</feature>
<dbReference type="OrthoDB" id="4160690at2759"/>
<sequence length="223" mass="22362">MYAPQLTSLLLLVGGVAATAVPSDAHFGTLLARQAPGTPAYDCHFNCGSTISGGRIEGHCDNATWIGYYHECLECADEFNIWQYYGNGVTAAAATCDLTAEPSPSESAAPSTSTSVDAPATESTTTSDVPSDAVSTTSAAESTAEPTAEPTADSSATDAPTTPLPSAPAETTTVPTADGGASNTTAPTSSATFVTVSGALKMQMTGSMLGLGAVVALGLKALW</sequence>
<reference evidence="3 4" key="1">
    <citation type="submission" date="2016-10" db="EMBL/GenBank/DDBJ databases">
        <title>Draft genome sequence of Coniochaeta ligniaria NRRL30616, a lignocellulolytic fungus for bioabatement of inhibitors in plant biomass hydrolysates.</title>
        <authorList>
            <consortium name="DOE Joint Genome Institute"/>
            <person name="Jimenez D.J."/>
            <person name="Hector R.E."/>
            <person name="Riley R."/>
            <person name="Sun H."/>
            <person name="Grigoriev I.V."/>
            <person name="Van Elsas J.D."/>
            <person name="Nichols N.N."/>
        </authorList>
    </citation>
    <scope>NUCLEOTIDE SEQUENCE [LARGE SCALE GENOMIC DNA]</scope>
    <source>
        <strain evidence="3 4">NRRL 30616</strain>
    </source>
</reference>
<dbReference type="EMBL" id="KV875097">
    <property type="protein sequence ID" value="OIW29735.1"/>
    <property type="molecule type" value="Genomic_DNA"/>
</dbReference>
<keyword evidence="2" id="KW-0732">Signal</keyword>
<dbReference type="InParanoid" id="A0A1J7IQ41"/>
<gene>
    <name evidence="3" type="ORF">CONLIGDRAFT_631812</name>
</gene>
<evidence type="ECO:0000313" key="4">
    <source>
        <dbReference type="Proteomes" id="UP000182658"/>
    </source>
</evidence>
<dbReference type="STRING" id="1408157.A0A1J7IQ41"/>
<name>A0A1J7IQ41_9PEZI</name>
<dbReference type="AlphaFoldDB" id="A0A1J7IQ41"/>
<feature type="region of interest" description="Disordered" evidence="1">
    <location>
        <begin position="100"/>
        <end position="188"/>
    </location>
</feature>
<protein>
    <submittedName>
        <fullName evidence="3">Uncharacterized protein</fullName>
    </submittedName>
</protein>
<evidence type="ECO:0000313" key="3">
    <source>
        <dbReference type="EMBL" id="OIW29735.1"/>
    </source>
</evidence>
<evidence type="ECO:0000256" key="2">
    <source>
        <dbReference type="SAM" id="SignalP"/>
    </source>
</evidence>
<feature type="compositionally biased region" description="Low complexity" evidence="1">
    <location>
        <begin position="135"/>
        <end position="161"/>
    </location>
</feature>
<keyword evidence="4" id="KW-1185">Reference proteome</keyword>
<feature type="compositionally biased region" description="Low complexity" evidence="1">
    <location>
        <begin position="100"/>
        <end position="115"/>
    </location>
</feature>
<accession>A0A1J7IQ41</accession>